<keyword evidence="3" id="KW-1185">Reference proteome</keyword>
<name>A0A511DI80_9PSEU</name>
<dbReference type="AlphaFoldDB" id="A0A511DI80"/>
<dbReference type="Proteomes" id="UP000321685">
    <property type="component" value="Unassembled WGS sequence"/>
</dbReference>
<dbReference type="InterPro" id="IPR033437">
    <property type="entry name" value="DUF5130"/>
</dbReference>
<proteinExistence type="predicted"/>
<dbReference type="Pfam" id="PF17174">
    <property type="entry name" value="DUF5130"/>
    <property type="match status" value="1"/>
</dbReference>
<protein>
    <recommendedName>
        <fullName evidence="4">DUF5130 domain-containing protein</fullName>
    </recommendedName>
</protein>
<evidence type="ECO:0008006" key="4">
    <source>
        <dbReference type="Google" id="ProtNLM"/>
    </source>
</evidence>
<dbReference type="Gene3D" id="3.10.310.50">
    <property type="match status" value="1"/>
</dbReference>
<comment type="caution">
    <text evidence="2">The sequence shown here is derived from an EMBL/GenBank/DDBJ whole genome shotgun (WGS) entry which is preliminary data.</text>
</comment>
<dbReference type="OrthoDB" id="3214027at2"/>
<dbReference type="RefSeq" id="WP_147109513.1">
    <property type="nucleotide sequence ID" value="NZ_BJVJ01000035.1"/>
</dbReference>
<reference evidence="2 3" key="1">
    <citation type="submission" date="2019-07" db="EMBL/GenBank/DDBJ databases">
        <title>Whole genome shotgun sequence of Pseudonocardia sulfidoxydans NBRC 16205.</title>
        <authorList>
            <person name="Hosoyama A."/>
            <person name="Uohara A."/>
            <person name="Ohji S."/>
            <person name="Ichikawa N."/>
        </authorList>
    </citation>
    <scope>NUCLEOTIDE SEQUENCE [LARGE SCALE GENOMIC DNA]</scope>
    <source>
        <strain evidence="2 3">NBRC 16205</strain>
    </source>
</reference>
<gene>
    <name evidence="2" type="ORF">PSU4_34650</name>
</gene>
<evidence type="ECO:0000313" key="3">
    <source>
        <dbReference type="Proteomes" id="UP000321685"/>
    </source>
</evidence>
<organism evidence="2 3">
    <name type="scientific">Pseudonocardia sulfidoxydans NBRC 16205</name>
    <dbReference type="NCBI Taxonomy" id="1223511"/>
    <lineage>
        <taxon>Bacteria</taxon>
        <taxon>Bacillati</taxon>
        <taxon>Actinomycetota</taxon>
        <taxon>Actinomycetes</taxon>
        <taxon>Pseudonocardiales</taxon>
        <taxon>Pseudonocardiaceae</taxon>
        <taxon>Pseudonocardia</taxon>
    </lineage>
</organism>
<accession>A0A511DI80</accession>
<evidence type="ECO:0000313" key="2">
    <source>
        <dbReference type="EMBL" id="GEL24511.1"/>
    </source>
</evidence>
<dbReference type="EMBL" id="BJVJ01000035">
    <property type="protein sequence ID" value="GEL24511.1"/>
    <property type="molecule type" value="Genomic_DNA"/>
</dbReference>
<feature type="region of interest" description="Disordered" evidence="1">
    <location>
        <begin position="1"/>
        <end position="24"/>
    </location>
</feature>
<sequence>MSGEVEHGHGDHGHGTVVDPKDLPEGAVVTQSGRVSAAEDYVANPPEAEPFSPQQLARIDEAMMLASRSTGLRFNVYVGDLGEDPVARTGELHAGVEGAVDAVLIAVSPGQRFVEVLTGRDAKVRLPDRSAKLAIMSMVASFKEGDLVGGLLSGLRMLADQAGRHAPVQHVGIREQVAV</sequence>
<evidence type="ECO:0000256" key="1">
    <source>
        <dbReference type="SAM" id="MobiDB-lite"/>
    </source>
</evidence>